<evidence type="ECO:0000256" key="1">
    <source>
        <dbReference type="SAM" id="SignalP"/>
    </source>
</evidence>
<dbReference type="RefSeq" id="WP_169075871.1">
    <property type="nucleotide sequence ID" value="NZ_JABBXH010000004.1"/>
</dbReference>
<evidence type="ECO:0000313" key="2">
    <source>
        <dbReference type="EMBL" id="NMP32547.1"/>
    </source>
</evidence>
<proteinExistence type="predicted"/>
<evidence type="ECO:0008006" key="4">
    <source>
        <dbReference type="Google" id="ProtNLM"/>
    </source>
</evidence>
<reference evidence="2 3" key="1">
    <citation type="submission" date="2020-04" db="EMBL/GenBank/DDBJ databases">
        <title>Thalassotalea sp. M1531, isolated from the surface of marine red alga.</title>
        <authorList>
            <person name="Pang L."/>
            <person name="Lu D.-C."/>
        </authorList>
    </citation>
    <scope>NUCLEOTIDE SEQUENCE [LARGE SCALE GENOMIC DNA]</scope>
    <source>
        <strain evidence="2 3">M1531</strain>
    </source>
</reference>
<comment type="caution">
    <text evidence="2">The sequence shown here is derived from an EMBL/GenBank/DDBJ whole genome shotgun (WGS) entry which is preliminary data.</text>
</comment>
<protein>
    <recommendedName>
        <fullName evidence="4">DUF4398 domain-containing protein</fullName>
    </recommendedName>
</protein>
<dbReference type="AlphaFoldDB" id="A0A7Y0LE85"/>
<feature type="chain" id="PRO_5031549187" description="DUF4398 domain-containing protein" evidence="1">
    <location>
        <begin position="22"/>
        <end position="80"/>
    </location>
</feature>
<evidence type="ECO:0000313" key="3">
    <source>
        <dbReference type="Proteomes" id="UP000568664"/>
    </source>
</evidence>
<keyword evidence="3" id="KW-1185">Reference proteome</keyword>
<dbReference type="EMBL" id="JABBXH010000004">
    <property type="protein sequence ID" value="NMP32547.1"/>
    <property type="molecule type" value="Genomic_DNA"/>
</dbReference>
<dbReference type="Proteomes" id="UP000568664">
    <property type="component" value="Unassembled WGS sequence"/>
</dbReference>
<accession>A0A7Y0LE85</accession>
<dbReference type="PROSITE" id="PS51257">
    <property type="entry name" value="PROKAR_LIPOPROTEIN"/>
    <property type="match status" value="1"/>
</dbReference>
<feature type="signal peptide" evidence="1">
    <location>
        <begin position="1"/>
        <end position="21"/>
    </location>
</feature>
<sequence length="80" mass="8844">MIKSKIILLVFILLMTGCASSTSLKKQAENNVKAAEYYKSIGQPQVAEEEYKEANKNRDSASQLSSILVDLFNLFTGKGK</sequence>
<keyword evidence="1" id="KW-0732">Signal</keyword>
<gene>
    <name evidence="2" type="ORF">HII17_13355</name>
</gene>
<name>A0A7Y0LE85_9GAMM</name>
<organism evidence="2 3">
    <name type="scientific">Thalassotalea algicola</name>
    <dbReference type="NCBI Taxonomy" id="2716224"/>
    <lineage>
        <taxon>Bacteria</taxon>
        <taxon>Pseudomonadati</taxon>
        <taxon>Pseudomonadota</taxon>
        <taxon>Gammaproteobacteria</taxon>
        <taxon>Alteromonadales</taxon>
        <taxon>Colwelliaceae</taxon>
        <taxon>Thalassotalea</taxon>
    </lineage>
</organism>